<keyword evidence="1" id="KW-0812">Transmembrane</keyword>
<feature type="transmembrane region" description="Helical" evidence="1">
    <location>
        <begin position="618"/>
        <end position="637"/>
    </location>
</feature>
<gene>
    <name evidence="3" type="ORF">ACFQ13_04865</name>
</gene>
<proteinExistence type="predicted"/>
<evidence type="ECO:0000313" key="4">
    <source>
        <dbReference type="Proteomes" id="UP001597086"/>
    </source>
</evidence>
<comment type="caution">
    <text evidence="3">The sequence shown here is derived from an EMBL/GenBank/DDBJ whole genome shotgun (WGS) entry which is preliminary data.</text>
</comment>
<dbReference type="RefSeq" id="WP_386114691.1">
    <property type="nucleotide sequence ID" value="NZ_JBHTKM010000017.1"/>
</dbReference>
<reference evidence="4" key="1">
    <citation type="journal article" date="2019" name="Int. J. Syst. Evol. Microbiol.">
        <title>The Global Catalogue of Microorganisms (GCM) 10K type strain sequencing project: providing services to taxonomists for standard genome sequencing and annotation.</title>
        <authorList>
            <consortium name="The Broad Institute Genomics Platform"/>
            <consortium name="The Broad Institute Genome Sequencing Center for Infectious Disease"/>
            <person name="Wu L."/>
            <person name="Ma J."/>
        </authorList>
    </citation>
    <scope>NUCLEOTIDE SEQUENCE [LARGE SCALE GENOMIC DNA]</scope>
    <source>
        <strain evidence="4">CCUG 56098</strain>
    </source>
</reference>
<evidence type="ECO:0000259" key="2">
    <source>
        <dbReference type="Pfam" id="PF07584"/>
    </source>
</evidence>
<dbReference type="PANTHER" id="PTHR37464:SF1">
    <property type="entry name" value="BLL2463 PROTEIN"/>
    <property type="match status" value="1"/>
</dbReference>
<evidence type="ECO:0000313" key="3">
    <source>
        <dbReference type="EMBL" id="MFD1015247.1"/>
    </source>
</evidence>
<dbReference type="NCBIfam" id="TIGR02226">
    <property type="entry name" value="two_anch"/>
    <property type="match status" value="1"/>
</dbReference>
<dbReference type="Proteomes" id="UP001597086">
    <property type="component" value="Unassembled WGS sequence"/>
</dbReference>
<name>A0ABW3KN71_9FLAO</name>
<dbReference type="InterPro" id="IPR011933">
    <property type="entry name" value="Double_TM_dom"/>
</dbReference>
<dbReference type="Pfam" id="PF07584">
    <property type="entry name" value="BatA"/>
    <property type="match status" value="1"/>
</dbReference>
<sequence>MHFKHPELLYALFLLIIPILIHLFQLRRFEKVTFTNVKFLQAVKLQTRKSSQIKKWITLFTRMLLLACIVLAFAQPFIPKTTAFNKAQETVIYLDNSFSMQAKGRNGSLFNEAVQDIINSIPETESISLYTNTETFRNTSLKTLKKDLIQLEFAPNQLSYEAAYLKGKQLFLDQGDTSKHLILVSDFQQQAKALQFEADSTVQVTLVQPQINDRSNISIDSVYISNTSAETIDLTVTLSNQNTPVDNVSVALYNDDILSSKSAIALDKEAEVIFTMPYNEEINGRLSIEDSGLEFDNSFYFNINAKPKIKVLAINEDAEDAFLKRIYTNDEFDYQSAALDRLNYKLILDQNLIVLNELSSIPKALSEALINFTKNSGKLLIIPKDEININSYNQLLKNTNLNPYTPIKKQDKRITKIHYSHPLLKNTFYNKVSNFQYPKVEHTQQFTSNSGAVLSYEDGTAFLMGNSENYVFASPLNLSNSNFKNSQLIVPVLYNIGLQSLNLSKLFYTIGEANSIAIPTSIGQDEILTLADTKSAVIPLQKTYSKTVVLETGAFPNTAGILEVKNKNKVIQKLSFNYDRAESQLNYYDLNALENVSLASRLETTINNIKSQANVNALWKWFVIFALAFLIIEMLLLKYLK</sequence>
<dbReference type="InterPro" id="IPR024163">
    <property type="entry name" value="Aerotolerance_reg_N"/>
</dbReference>
<feature type="transmembrane region" description="Helical" evidence="1">
    <location>
        <begin position="6"/>
        <end position="24"/>
    </location>
</feature>
<protein>
    <submittedName>
        <fullName evidence="3">BatA domain-containing protein</fullName>
    </submittedName>
</protein>
<keyword evidence="1" id="KW-0472">Membrane</keyword>
<evidence type="ECO:0000256" key="1">
    <source>
        <dbReference type="SAM" id="Phobius"/>
    </source>
</evidence>
<organism evidence="3 4">
    <name type="scientific">Winogradskyella rapida</name>
    <dbReference type="NCBI Taxonomy" id="549701"/>
    <lineage>
        <taxon>Bacteria</taxon>
        <taxon>Pseudomonadati</taxon>
        <taxon>Bacteroidota</taxon>
        <taxon>Flavobacteriia</taxon>
        <taxon>Flavobacteriales</taxon>
        <taxon>Flavobacteriaceae</taxon>
        <taxon>Winogradskyella</taxon>
    </lineage>
</organism>
<dbReference type="SUPFAM" id="SSF52317">
    <property type="entry name" value="Class I glutamine amidotransferase-like"/>
    <property type="match status" value="1"/>
</dbReference>
<feature type="domain" description="Aerotolerance regulator N-terminal" evidence="2">
    <location>
        <begin position="1"/>
        <end position="76"/>
    </location>
</feature>
<keyword evidence="1" id="KW-1133">Transmembrane helix</keyword>
<accession>A0ABW3KN71</accession>
<dbReference type="PANTHER" id="PTHR37464">
    <property type="entry name" value="BLL2463 PROTEIN"/>
    <property type="match status" value="1"/>
</dbReference>
<feature type="transmembrane region" description="Helical" evidence="1">
    <location>
        <begin position="56"/>
        <end position="78"/>
    </location>
</feature>
<keyword evidence="4" id="KW-1185">Reference proteome</keyword>
<dbReference type="InterPro" id="IPR029062">
    <property type="entry name" value="Class_I_gatase-like"/>
</dbReference>
<dbReference type="EMBL" id="JBHTKM010000017">
    <property type="protein sequence ID" value="MFD1015247.1"/>
    <property type="molecule type" value="Genomic_DNA"/>
</dbReference>